<dbReference type="KEGG" id="hgn:E6W36_11455"/>
<feature type="domain" description="AB hydrolase-1" evidence="1">
    <location>
        <begin position="14"/>
        <end position="60"/>
    </location>
</feature>
<dbReference type="PANTHER" id="PTHR37946:SF1">
    <property type="entry name" value="SLL1969 PROTEIN"/>
    <property type="match status" value="1"/>
</dbReference>
<dbReference type="InterPro" id="IPR029058">
    <property type="entry name" value="AB_hydrolase_fold"/>
</dbReference>
<reference evidence="3" key="1">
    <citation type="submission" date="2019-04" db="EMBL/GenBank/DDBJ databases">
        <title>Complete genome sequence of Sphingomonas sp. W1-2-3.</title>
        <authorList>
            <person name="Im W.T."/>
        </authorList>
    </citation>
    <scope>NUCLEOTIDE SEQUENCE [LARGE SCALE GENOMIC DNA]</scope>
    <source>
        <strain evidence="3">W1-2-3</strain>
    </source>
</reference>
<dbReference type="AlphaFoldDB" id="A0A4D7CBN1"/>
<evidence type="ECO:0000313" key="3">
    <source>
        <dbReference type="Proteomes" id="UP000298714"/>
    </source>
</evidence>
<dbReference type="SUPFAM" id="SSF53474">
    <property type="entry name" value="alpha/beta-Hydrolases"/>
    <property type="match status" value="1"/>
</dbReference>
<dbReference type="EMBL" id="CP039704">
    <property type="protein sequence ID" value="QCI79896.1"/>
    <property type="molecule type" value="Genomic_DNA"/>
</dbReference>
<proteinExistence type="predicted"/>
<organism evidence="2 3">
    <name type="scientific">Hankyongella ginsenosidimutans</name>
    <dbReference type="NCBI Taxonomy" id="1763828"/>
    <lineage>
        <taxon>Bacteria</taxon>
        <taxon>Pseudomonadati</taxon>
        <taxon>Pseudomonadota</taxon>
        <taxon>Alphaproteobacteria</taxon>
        <taxon>Sphingomonadales</taxon>
        <taxon>Sphingomonadaceae</taxon>
        <taxon>Hankyongella</taxon>
    </lineage>
</organism>
<dbReference type="Gene3D" id="3.40.50.1820">
    <property type="entry name" value="alpha/beta hydrolase"/>
    <property type="match status" value="1"/>
</dbReference>
<evidence type="ECO:0000313" key="2">
    <source>
        <dbReference type="EMBL" id="QCI79896.1"/>
    </source>
</evidence>
<protein>
    <recommendedName>
        <fullName evidence="1">AB hydrolase-1 domain-containing protein</fullName>
    </recommendedName>
</protein>
<dbReference type="Proteomes" id="UP000298714">
    <property type="component" value="Chromosome"/>
</dbReference>
<accession>A0A4D7CBN1</accession>
<evidence type="ECO:0000259" key="1">
    <source>
        <dbReference type="Pfam" id="PF00561"/>
    </source>
</evidence>
<sequence>MFVSANGLEQSLLALDPLDYDQVVIVAHSLGGLLTRAALARPSFARYPVKVSHVVMLGTPNQGATLAGLLGPLARAAVTASANDLTPARARQVGPVPAVVQFGVIAGGQSTTLGLNPLLAGDDDGVVKVAETRAANMDDHLTLPLSHSALISDAQAITNVRRFLQTGRFRPPRTS</sequence>
<gene>
    <name evidence="2" type="ORF">E6W36_11455</name>
</gene>
<name>A0A4D7CBN1_9SPHN</name>
<dbReference type="InterPro" id="IPR000073">
    <property type="entry name" value="AB_hydrolase_1"/>
</dbReference>
<dbReference type="PANTHER" id="PTHR37946">
    <property type="entry name" value="SLL1969 PROTEIN"/>
    <property type="match status" value="1"/>
</dbReference>
<dbReference type="Pfam" id="PF00561">
    <property type="entry name" value="Abhydrolase_1"/>
    <property type="match status" value="1"/>
</dbReference>
<keyword evidence="3" id="KW-1185">Reference proteome</keyword>